<dbReference type="SUPFAM" id="SSF63829">
    <property type="entry name" value="Calcium-dependent phosphotriesterase"/>
    <property type="match status" value="1"/>
</dbReference>
<reference evidence="1 2" key="1">
    <citation type="submission" date="2018-06" db="EMBL/GenBank/DDBJ databases">
        <title>Genomic Encyclopedia of Archaeal and Bacterial Type Strains, Phase II (KMG-II): from individual species to whole genera.</title>
        <authorList>
            <person name="Goeker M."/>
        </authorList>
    </citation>
    <scope>NUCLEOTIDE SEQUENCE [LARGE SCALE GENOMIC DNA]</scope>
    <source>
        <strain evidence="1 2">DSM 6779</strain>
    </source>
</reference>
<protein>
    <submittedName>
        <fullName evidence="1">Two component regulator with propeller domain</fullName>
    </submittedName>
</protein>
<accession>A0A2W7NIH3</accession>
<gene>
    <name evidence="1" type="ORF">LX69_02770</name>
</gene>
<organism evidence="1 2">
    <name type="scientific">Breznakibacter xylanolyticus</name>
    <dbReference type="NCBI Taxonomy" id="990"/>
    <lineage>
        <taxon>Bacteria</taxon>
        <taxon>Pseudomonadati</taxon>
        <taxon>Bacteroidota</taxon>
        <taxon>Bacteroidia</taxon>
        <taxon>Marinilabiliales</taxon>
        <taxon>Marinilabiliaceae</taxon>
        <taxon>Breznakibacter</taxon>
    </lineage>
</organism>
<name>A0A2W7NIH3_9BACT</name>
<comment type="caution">
    <text evidence="1">The sequence shown here is derived from an EMBL/GenBank/DDBJ whole genome shotgun (WGS) entry which is preliminary data.</text>
</comment>
<dbReference type="Proteomes" id="UP000249239">
    <property type="component" value="Unassembled WGS sequence"/>
</dbReference>
<sequence>MAGYRRILLVGFNLVFGFSLYGSGSVKFKKISIEQGLPGVSVQSVAQDHNGLMWFGVEGSGLAMYDGRNFTLFSNDDNDSTSLSNNFINSIVIDNQNRVWLATLHGLNCFDRDKNHFRRFIHSPDVASSIGGNYLTSSMLYSDGTVWVGSENGVSIFCPQKNAFLNLRFSSSASNVDRYGVQSLYCDADSQVWVGTTRFGLLCLTKSVVLDL</sequence>
<keyword evidence="2" id="KW-1185">Reference proteome</keyword>
<dbReference type="Gene3D" id="2.130.10.10">
    <property type="entry name" value="YVTN repeat-like/Quinoprotein amine dehydrogenase"/>
    <property type="match status" value="1"/>
</dbReference>
<dbReference type="AlphaFoldDB" id="A0A2W7NIH3"/>
<dbReference type="InterPro" id="IPR015943">
    <property type="entry name" value="WD40/YVTN_repeat-like_dom_sf"/>
</dbReference>
<evidence type="ECO:0000313" key="2">
    <source>
        <dbReference type="Proteomes" id="UP000249239"/>
    </source>
</evidence>
<dbReference type="OrthoDB" id="9809670at2"/>
<proteinExistence type="predicted"/>
<evidence type="ECO:0000313" key="1">
    <source>
        <dbReference type="EMBL" id="PZX12966.1"/>
    </source>
</evidence>
<dbReference type="InterPro" id="IPR011110">
    <property type="entry name" value="Reg_prop"/>
</dbReference>
<dbReference type="EMBL" id="QKZK01000028">
    <property type="protein sequence ID" value="PZX12966.1"/>
    <property type="molecule type" value="Genomic_DNA"/>
</dbReference>
<dbReference type="Pfam" id="PF07494">
    <property type="entry name" value="Reg_prop"/>
    <property type="match status" value="2"/>
</dbReference>
<dbReference type="RefSeq" id="WP_111446598.1">
    <property type="nucleotide sequence ID" value="NZ_QKZK01000028.1"/>
</dbReference>